<accession>A0A517T659</accession>
<organism evidence="1 2">
    <name type="scientific">Calycomorphotria hydatis</name>
    <dbReference type="NCBI Taxonomy" id="2528027"/>
    <lineage>
        <taxon>Bacteria</taxon>
        <taxon>Pseudomonadati</taxon>
        <taxon>Planctomycetota</taxon>
        <taxon>Planctomycetia</taxon>
        <taxon>Planctomycetales</taxon>
        <taxon>Planctomycetaceae</taxon>
        <taxon>Calycomorphotria</taxon>
    </lineage>
</organism>
<dbReference type="AlphaFoldDB" id="A0A517T659"/>
<evidence type="ECO:0000313" key="2">
    <source>
        <dbReference type="Proteomes" id="UP000319976"/>
    </source>
</evidence>
<dbReference type="KEGG" id="chya:V22_10840"/>
<proteinExistence type="predicted"/>
<reference evidence="1 2" key="1">
    <citation type="submission" date="2019-02" db="EMBL/GenBank/DDBJ databases">
        <title>Deep-cultivation of Planctomycetes and their phenomic and genomic characterization uncovers novel biology.</title>
        <authorList>
            <person name="Wiegand S."/>
            <person name="Jogler M."/>
            <person name="Boedeker C."/>
            <person name="Pinto D."/>
            <person name="Vollmers J."/>
            <person name="Rivas-Marin E."/>
            <person name="Kohn T."/>
            <person name="Peeters S.H."/>
            <person name="Heuer A."/>
            <person name="Rast P."/>
            <person name="Oberbeckmann S."/>
            <person name="Bunk B."/>
            <person name="Jeske O."/>
            <person name="Meyerdierks A."/>
            <person name="Storesund J.E."/>
            <person name="Kallscheuer N."/>
            <person name="Luecker S."/>
            <person name="Lage O.M."/>
            <person name="Pohl T."/>
            <person name="Merkel B.J."/>
            <person name="Hornburger P."/>
            <person name="Mueller R.-W."/>
            <person name="Bruemmer F."/>
            <person name="Labrenz M."/>
            <person name="Spormann A.M."/>
            <person name="Op den Camp H."/>
            <person name="Overmann J."/>
            <person name="Amann R."/>
            <person name="Jetten M.S.M."/>
            <person name="Mascher T."/>
            <person name="Medema M.H."/>
            <person name="Devos D.P."/>
            <person name="Kaster A.-K."/>
            <person name="Ovreas L."/>
            <person name="Rohde M."/>
            <person name="Galperin M.Y."/>
            <person name="Jogler C."/>
        </authorList>
    </citation>
    <scope>NUCLEOTIDE SEQUENCE [LARGE SCALE GENOMIC DNA]</scope>
    <source>
        <strain evidence="1 2">V22</strain>
    </source>
</reference>
<dbReference type="Proteomes" id="UP000319976">
    <property type="component" value="Chromosome"/>
</dbReference>
<gene>
    <name evidence="1" type="ORF">V22_10840</name>
</gene>
<keyword evidence="2" id="KW-1185">Reference proteome</keyword>
<evidence type="ECO:0000313" key="1">
    <source>
        <dbReference type="EMBL" id="QDT63859.1"/>
    </source>
</evidence>
<sequence length="102" mass="10952">MRGKGHGGAVRDRINTAEDCFNGHQSGSIAVVDHLGSNLRIKAINRFGSPLHYGLALRLRDLILCKHGAVVGLGDEVVEFGVDDGAFRFGGLLLSNVDRQQV</sequence>
<protein>
    <submittedName>
        <fullName evidence="1">Uncharacterized protein</fullName>
    </submittedName>
</protein>
<name>A0A517T659_9PLAN</name>
<dbReference type="EMBL" id="CP036316">
    <property type="protein sequence ID" value="QDT63859.1"/>
    <property type="molecule type" value="Genomic_DNA"/>
</dbReference>